<evidence type="ECO:0000256" key="2">
    <source>
        <dbReference type="SAM" id="Phobius"/>
    </source>
</evidence>
<dbReference type="AlphaFoldDB" id="A0AAN6X9M7"/>
<sequence>GFGGYADHWNERTGPYDANNTAFLEALESSNASAIFKIPGYDVSKPYPGTPMDGWTLSLTALDFSTYDYRRADDYKAMIGHSTTIKAPDSLLIANADSTKKVNVDPSWGMCMWTWSPPHHMQKELWNNPDNKPLSEDGSCEGFISNECIAALEKAGLDGFSVMLPNETRSAYGSLTTCDSFPTPDEYAGDYYNSTQDLRDYWDSYVLNFWPILTVMVNVTVDEVTPFYKRKDGIAKMSCVAPNGVGTGKGFTFSGVVPANVAARTGVDGKDGQQGKSGNGEPEGSGKDSGTGILGVGLGVMMMSIALSVLPFQV</sequence>
<feature type="transmembrane region" description="Helical" evidence="2">
    <location>
        <begin position="292"/>
        <end position="312"/>
    </location>
</feature>
<evidence type="ECO:0000256" key="1">
    <source>
        <dbReference type="SAM" id="MobiDB-lite"/>
    </source>
</evidence>
<accession>A0AAN6X9M7</accession>
<feature type="region of interest" description="Disordered" evidence="1">
    <location>
        <begin position="265"/>
        <end position="289"/>
    </location>
</feature>
<feature type="compositionally biased region" description="Gly residues" evidence="1">
    <location>
        <begin position="275"/>
        <end position="289"/>
    </location>
</feature>
<reference evidence="3" key="1">
    <citation type="journal article" date="2023" name="Mol. Phylogenet. Evol.">
        <title>Genome-scale phylogeny and comparative genomics of the fungal order Sordariales.</title>
        <authorList>
            <person name="Hensen N."/>
            <person name="Bonometti L."/>
            <person name="Westerberg I."/>
            <person name="Brannstrom I.O."/>
            <person name="Guillou S."/>
            <person name="Cros-Aarteil S."/>
            <person name="Calhoun S."/>
            <person name="Haridas S."/>
            <person name="Kuo A."/>
            <person name="Mondo S."/>
            <person name="Pangilinan J."/>
            <person name="Riley R."/>
            <person name="LaButti K."/>
            <person name="Andreopoulos B."/>
            <person name="Lipzen A."/>
            <person name="Chen C."/>
            <person name="Yan M."/>
            <person name="Daum C."/>
            <person name="Ng V."/>
            <person name="Clum A."/>
            <person name="Steindorff A."/>
            <person name="Ohm R.A."/>
            <person name="Martin F."/>
            <person name="Silar P."/>
            <person name="Natvig D.O."/>
            <person name="Lalanne C."/>
            <person name="Gautier V."/>
            <person name="Ament-Velasquez S.L."/>
            <person name="Kruys A."/>
            <person name="Hutchinson M.I."/>
            <person name="Powell A.J."/>
            <person name="Barry K."/>
            <person name="Miller A.N."/>
            <person name="Grigoriev I.V."/>
            <person name="Debuchy R."/>
            <person name="Gladieux P."/>
            <person name="Hiltunen Thoren M."/>
            <person name="Johannesson H."/>
        </authorList>
    </citation>
    <scope>NUCLEOTIDE SEQUENCE</scope>
    <source>
        <strain evidence="3">CBS 315.58</strain>
    </source>
</reference>
<organism evidence="3 4">
    <name type="scientific">Triangularia verruculosa</name>
    <dbReference type="NCBI Taxonomy" id="2587418"/>
    <lineage>
        <taxon>Eukaryota</taxon>
        <taxon>Fungi</taxon>
        <taxon>Dikarya</taxon>
        <taxon>Ascomycota</taxon>
        <taxon>Pezizomycotina</taxon>
        <taxon>Sordariomycetes</taxon>
        <taxon>Sordariomycetidae</taxon>
        <taxon>Sordariales</taxon>
        <taxon>Podosporaceae</taxon>
        <taxon>Triangularia</taxon>
    </lineage>
</organism>
<keyword evidence="2" id="KW-1133">Transmembrane helix</keyword>
<keyword evidence="2" id="KW-0812">Transmembrane</keyword>
<feature type="non-terminal residue" evidence="3">
    <location>
        <position position="1"/>
    </location>
</feature>
<dbReference type="EMBL" id="MU864015">
    <property type="protein sequence ID" value="KAK4195380.1"/>
    <property type="molecule type" value="Genomic_DNA"/>
</dbReference>
<dbReference type="Proteomes" id="UP001303160">
    <property type="component" value="Unassembled WGS sequence"/>
</dbReference>
<keyword evidence="4" id="KW-1185">Reference proteome</keyword>
<evidence type="ECO:0000313" key="4">
    <source>
        <dbReference type="Proteomes" id="UP001303160"/>
    </source>
</evidence>
<protein>
    <submittedName>
        <fullName evidence="3">Uncharacterized protein</fullName>
    </submittedName>
</protein>
<evidence type="ECO:0000313" key="3">
    <source>
        <dbReference type="EMBL" id="KAK4195380.1"/>
    </source>
</evidence>
<proteinExistence type="predicted"/>
<reference evidence="3" key="2">
    <citation type="submission" date="2023-05" db="EMBL/GenBank/DDBJ databases">
        <authorList>
            <consortium name="Lawrence Berkeley National Laboratory"/>
            <person name="Steindorff A."/>
            <person name="Hensen N."/>
            <person name="Bonometti L."/>
            <person name="Westerberg I."/>
            <person name="Brannstrom I.O."/>
            <person name="Guillou S."/>
            <person name="Cros-Aarteil S."/>
            <person name="Calhoun S."/>
            <person name="Haridas S."/>
            <person name="Kuo A."/>
            <person name="Mondo S."/>
            <person name="Pangilinan J."/>
            <person name="Riley R."/>
            <person name="Labutti K."/>
            <person name="Andreopoulos B."/>
            <person name="Lipzen A."/>
            <person name="Chen C."/>
            <person name="Yanf M."/>
            <person name="Daum C."/>
            <person name="Ng V."/>
            <person name="Clum A."/>
            <person name="Ohm R."/>
            <person name="Martin F."/>
            <person name="Silar P."/>
            <person name="Natvig D."/>
            <person name="Lalanne C."/>
            <person name="Gautier V."/>
            <person name="Ament-Velasquez S.L."/>
            <person name="Kruys A."/>
            <person name="Hutchinson M.I."/>
            <person name="Powell A.J."/>
            <person name="Barry K."/>
            <person name="Miller A.N."/>
            <person name="Grigoriev I.V."/>
            <person name="Debuchy R."/>
            <person name="Gladieux P."/>
            <person name="Thoren M.H."/>
            <person name="Johannesson H."/>
        </authorList>
    </citation>
    <scope>NUCLEOTIDE SEQUENCE</scope>
    <source>
        <strain evidence="3">CBS 315.58</strain>
    </source>
</reference>
<comment type="caution">
    <text evidence="3">The sequence shown here is derived from an EMBL/GenBank/DDBJ whole genome shotgun (WGS) entry which is preliminary data.</text>
</comment>
<keyword evidence="2" id="KW-0472">Membrane</keyword>
<gene>
    <name evidence="3" type="ORF">QBC40DRAFT_147621</name>
</gene>
<feature type="non-terminal residue" evidence="3">
    <location>
        <position position="314"/>
    </location>
</feature>
<name>A0AAN6X9M7_9PEZI</name>